<dbReference type="Gene3D" id="3.40.50.2300">
    <property type="match status" value="1"/>
</dbReference>
<evidence type="ECO:0000256" key="2">
    <source>
        <dbReference type="ARBA" id="ARBA00012438"/>
    </source>
</evidence>
<evidence type="ECO:0000256" key="6">
    <source>
        <dbReference type="PROSITE-ProRule" id="PRU00169"/>
    </source>
</evidence>
<dbReference type="Gene3D" id="3.30.565.10">
    <property type="entry name" value="Histidine kinase-like ATPase, C-terminal domain"/>
    <property type="match status" value="1"/>
</dbReference>
<dbReference type="PRINTS" id="PR00344">
    <property type="entry name" value="BCTRLSENSOR"/>
</dbReference>
<dbReference type="InterPro" id="IPR011050">
    <property type="entry name" value="Pectin_lyase_fold/virulence"/>
</dbReference>
<evidence type="ECO:0000256" key="7">
    <source>
        <dbReference type="SAM" id="MobiDB-lite"/>
    </source>
</evidence>
<evidence type="ECO:0000256" key="8">
    <source>
        <dbReference type="SAM" id="SignalP"/>
    </source>
</evidence>
<keyword evidence="12" id="KW-1185">Reference proteome</keyword>
<dbReference type="SMART" id="SM00388">
    <property type="entry name" value="HisKA"/>
    <property type="match status" value="1"/>
</dbReference>
<feature type="region of interest" description="Disordered" evidence="7">
    <location>
        <begin position="1354"/>
        <end position="1383"/>
    </location>
</feature>
<dbReference type="EMBL" id="JBGBPQ010000024">
    <property type="protein sequence ID" value="KAL1500157.1"/>
    <property type="molecule type" value="Genomic_DNA"/>
</dbReference>
<comment type="catalytic activity">
    <reaction evidence="1">
        <text>ATP + protein L-histidine = ADP + protein N-phospho-L-histidine.</text>
        <dbReference type="EC" id="2.7.13.3"/>
    </reaction>
</comment>
<dbReference type="InterPro" id="IPR003661">
    <property type="entry name" value="HisK_dim/P_dom"/>
</dbReference>
<dbReference type="Gene3D" id="1.10.287.130">
    <property type="match status" value="1"/>
</dbReference>
<evidence type="ECO:0000256" key="1">
    <source>
        <dbReference type="ARBA" id="ARBA00000085"/>
    </source>
</evidence>
<dbReference type="Proteomes" id="UP001515480">
    <property type="component" value="Unassembled WGS sequence"/>
</dbReference>
<evidence type="ECO:0000256" key="5">
    <source>
        <dbReference type="ARBA" id="ARBA00022777"/>
    </source>
</evidence>
<dbReference type="PANTHER" id="PTHR43047">
    <property type="entry name" value="TWO-COMPONENT HISTIDINE PROTEIN KINASE"/>
    <property type="match status" value="1"/>
</dbReference>
<dbReference type="Pfam" id="PF00072">
    <property type="entry name" value="Response_reg"/>
    <property type="match status" value="1"/>
</dbReference>
<dbReference type="SMART" id="SM00387">
    <property type="entry name" value="HATPase_c"/>
    <property type="match status" value="1"/>
</dbReference>
<evidence type="ECO:0000259" key="10">
    <source>
        <dbReference type="PROSITE" id="PS50110"/>
    </source>
</evidence>
<protein>
    <recommendedName>
        <fullName evidence="2">histidine kinase</fullName>
        <ecNumber evidence="2">2.7.13.3</ecNumber>
    </recommendedName>
</protein>
<feature type="modified residue" description="4-aspartylphosphate" evidence="6">
    <location>
        <position position="1579"/>
    </location>
</feature>
<dbReference type="InterPro" id="IPR001789">
    <property type="entry name" value="Sig_transdc_resp-reg_receiver"/>
</dbReference>
<dbReference type="Pfam" id="PF02518">
    <property type="entry name" value="HATPase_c"/>
    <property type="match status" value="1"/>
</dbReference>
<dbReference type="SUPFAM" id="SSF52172">
    <property type="entry name" value="CheY-like"/>
    <property type="match status" value="1"/>
</dbReference>
<dbReference type="InterPro" id="IPR005467">
    <property type="entry name" value="His_kinase_dom"/>
</dbReference>
<organism evidence="11 12">
    <name type="scientific">Prymnesium parvum</name>
    <name type="common">Toxic golden alga</name>
    <dbReference type="NCBI Taxonomy" id="97485"/>
    <lineage>
        <taxon>Eukaryota</taxon>
        <taxon>Haptista</taxon>
        <taxon>Haptophyta</taxon>
        <taxon>Prymnesiophyceae</taxon>
        <taxon>Prymnesiales</taxon>
        <taxon>Prymnesiaceae</taxon>
        <taxon>Prymnesium</taxon>
    </lineage>
</organism>
<evidence type="ECO:0000313" key="12">
    <source>
        <dbReference type="Proteomes" id="UP001515480"/>
    </source>
</evidence>
<evidence type="ECO:0000256" key="3">
    <source>
        <dbReference type="ARBA" id="ARBA00022553"/>
    </source>
</evidence>
<sequence length="1660" mass="177885">MSIACLLLCLAAAAPPVRATPVGYWLLRCSDGTSQSGRQPFSGRVSSRVGARCTLEFEVTEGLQLELASEPTAASEEWGEEAAELGADLWPQHSLVVTEHPRRLATQWNQSSTCDDTSEAFSSLTASNPEWGADCQLNLLHSSVLFGAFHEGGLAAACNATVREWSDASFEVALLYGWSLWNPPIEEDARLFELCPATCAIVGVLKEGCHVDPPPLPPPAPPSAPGAINAQELRTALATPLGNRFYLQPGTVLHTEGTPFELRGGNMTIWSDGEGAVLDGDHLSSILSVVLGGRLRLESITLRNGESYLGGGLITVRSSTVELISCSLTNGSAYYGGAALVAGGSLLMVHCKVSDVQAWWGGTFAVSGSSFLSAYQSAFTRSSSQLHGGWLLQSGGSVLLTDGSSITETAARWHGGVVSEAVGLFSMSDGCLVANVSCGGYGGVLTSSTGHVRISNGCQLVNVYGPRGGLAFAWSGTILIEGSTASNITSAQLGALFILGASVLVTNSSFIRTTCPGDGGALHLVFGEVTFLDTHIASASAIKGGAIHMLAGSVNITRSTIVNSSASTTGGFAQIDGGTLLVTKQSLISNSRSREPGGGININAGIVTLTDGTVMRNSTTLQVGGAIWIGSGVLRLCNGSKIHYSTATIDGGAIRQIGGSVYIYNQTSFTDSVAYQNGGFYSIRSGSLTMYDNCTVSTSTALNHGGAFDISSGAVYLTDTVIEDSHGLRGGCILRISENLFAPPLFHLTFVQLRQNDCDELFIADGSFLQMVFRQISLSRPSGCKTSITRFTNGADFQRCGDRYVDSIAQQEASVCSSETEGACTQSPVGETSISSLTCRCVSPEYPNLNVGDERMAPYLQGGCNQPVRLVGIRVVSETVAVALRKTNSTESLVNVTLQLRGNDDSGALSVWTVQNLAALEMRSPWLRFPVSSGEISFGQREVLLPVVLSTVGLRERAASYEESVAVQVLSLHPGATRTQVFHVSLTVEATTSFAVWGAVPPEEQCPHPTLAASRWFPPGANTSQNSVPLAFTAIPYIIYFTACDSDRLPVQHQVPSTSDPRQFSVLLEGSPVSIQYAGEGRYSLRLSRRFHGHANLALLLGGVSLSSIVLQGHCGEGFVESPGSECGCPPNTEPVDDRCVLCRDGQHKPEPGNQSCVDEPVDLLPYLLGGSGLLLLLCIFYAYRSYHSRKRRERDLELERDFMAITSHEVRNPLNGTVGWLRFLQESQEEMSSEQRDMLGSAVQCTNLALRFLSSLSAMYKLQAKALEPTPVRTRLDDVTREVVAVVRPQMREEVRLEVQTDDLKHLRDVICDPSLLEHVLLNLCQNAARFTTSGSVSVIATVARAAQGFEVVPQRKRSTPPTVSSTSEKSHSSTANRSKIRLRSVERARPTEPDDMVFVTFTVQDTGPGISSFKGGDIFSRYMSTGGVGIGLHLSKMIVNELGSELEVISPWSSTGAPGTSFKFTLALRFARDGVDVDHSKCAVVPPLKSASPVRSMDDDKQAGPTPSLAVSSHEDNGYSFFGVNVLIADDMKVNRKLLRKVFEGTFGCHVTEAATAEEVLEIILVQRKSFELILIDEQFETNKMTGSQAVAELRKDTSISPVIISCSGNELRMPDRFDGVDGVWSKPYPDWRDGSLQVQLERAFERRRLARSSVLST</sequence>
<gene>
    <name evidence="11" type="ORF">AB1Y20_012827</name>
</gene>
<feature type="signal peptide" evidence="8">
    <location>
        <begin position="1"/>
        <end position="19"/>
    </location>
</feature>
<feature type="chain" id="PRO_5044311266" description="histidine kinase" evidence="8">
    <location>
        <begin position="20"/>
        <end position="1660"/>
    </location>
</feature>
<dbReference type="InterPro" id="IPR036890">
    <property type="entry name" value="HATPase_C_sf"/>
</dbReference>
<feature type="domain" description="Response regulatory" evidence="10">
    <location>
        <begin position="1527"/>
        <end position="1644"/>
    </location>
</feature>
<evidence type="ECO:0000259" key="9">
    <source>
        <dbReference type="PROSITE" id="PS50109"/>
    </source>
</evidence>
<dbReference type="Pfam" id="PF00512">
    <property type="entry name" value="HisKA"/>
    <property type="match status" value="1"/>
</dbReference>
<comment type="caution">
    <text evidence="11">The sequence shown here is derived from an EMBL/GenBank/DDBJ whole genome shotgun (WGS) entry which is preliminary data.</text>
</comment>
<keyword evidence="5" id="KW-0418">Kinase</keyword>
<evidence type="ECO:0000313" key="11">
    <source>
        <dbReference type="EMBL" id="KAL1500157.1"/>
    </source>
</evidence>
<feature type="domain" description="Histidine kinase" evidence="9">
    <location>
        <begin position="1206"/>
        <end position="1472"/>
    </location>
</feature>
<accession>A0AB34ILM2</accession>
<dbReference type="CDD" id="cd00082">
    <property type="entry name" value="HisKA"/>
    <property type="match status" value="1"/>
</dbReference>
<evidence type="ECO:0000256" key="4">
    <source>
        <dbReference type="ARBA" id="ARBA00022679"/>
    </source>
</evidence>
<dbReference type="GO" id="GO:0000155">
    <property type="term" value="F:phosphorelay sensor kinase activity"/>
    <property type="evidence" value="ECO:0007669"/>
    <property type="project" value="InterPro"/>
</dbReference>
<dbReference type="InterPro" id="IPR012334">
    <property type="entry name" value="Pectin_lyas_fold"/>
</dbReference>
<name>A0AB34ILM2_PRYPA</name>
<dbReference type="InterPro" id="IPR003594">
    <property type="entry name" value="HATPase_dom"/>
</dbReference>
<dbReference type="InterPro" id="IPR004358">
    <property type="entry name" value="Sig_transdc_His_kin-like_C"/>
</dbReference>
<dbReference type="EC" id="2.7.13.3" evidence="2"/>
<keyword evidence="8" id="KW-0732">Signal</keyword>
<dbReference type="SUPFAM" id="SSF51126">
    <property type="entry name" value="Pectin lyase-like"/>
    <property type="match status" value="1"/>
</dbReference>
<keyword evidence="3 6" id="KW-0597">Phosphoprotein</keyword>
<reference evidence="11 12" key="1">
    <citation type="journal article" date="2024" name="Science">
        <title>Giant polyketide synthase enzymes in the biosynthesis of giant marine polyether toxins.</title>
        <authorList>
            <person name="Fallon T.R."/>
            <person name="Shende V.V."/>
            <person name="Wierzbicki I.H."/>
            <person name="Pendleton A.L."/>
            <person name="Watervoot N.F."/>
            <person name="Auber R.P."/>
            <person name="Gonzalez D.J."/>
            <person name="Wisecaver J.H."/>
            <person name="Moore B.S."/>
        </authorList>
    </citation>
    <scope>NUCLEOTIDE SEQUENCE [LARGE SCALE GENOMIC DNA]</scope>
    <source>
        <strain evidence="11 12">12B1</strain>
    </source>
</reference>
<dbReference type="Gene3D" id="2.160.20.10">
    <property type="entry name" value="Single-stranded right-handed beta-helix, Pectin lyase-like"/>
    <property type="match status" value="1"/>
</dbReference>
<proteinExistence type="predicted"/>
<dbReference type="PROSITE" id="PS50109">
    <property type="entry name" value="HIS_KIN"/>
    <property type="match status" value="1"/>
</dbReference>
<dbReference type="SUPFAM" id="SSF47384">
    <property type="entry name" value="Homodimeric domain of signal transducing histidine kinase"/>
    <property type="match status" value="1"/>
</dbReference>
<dbReference type="SUPFAM" id="SSF55874">
    <property type="entry name" value="ATPase domain of HSP90 chaperone/DNA topoisomerase II/histidine kinase"/>
    <property type="match status" value="1"/>
</dbReference>
<dbReference type="InterPro" id="IPR036097">
    <property type="entry name" value="HisK_dim/P_sf"/>
</dbReference>
<keyword evidence="4" id="KW-0808">Transferase</keyword>
<dbReference type="InterPro" id="IPR011006">
    <property type="entry name" value="CheY-like_superfamily"/>
</dbReference>
<dbReference type="PROSITE" id="PS50110">
    <property type="entry name" value="RESPONSE_REGULATORY"/>
    <property type="match status" value="1"/>
</dbReference>